<keyword evidence="4 9" id="KW-0812">Transmembrane</keyword>
<dbReference type="AlphaFoldDB" id="A0A0B0IE66"/>
<name>A0A0B0IE66_9BACI</name>
<gene>
    <name evidence="12" type="ORF">LQ50_16680</name>
</gene>
<feature type="transmembrane region" description="Helical" evidence="9">
    <location>
        <begin position="126"/>
        <end position="146"/>
    </location>
</feature>
<dbReference type="PROSITE" id="PS50893">
    <property type="entry name" value="ABC_TRANSPORTER_2"/>
    <property type="match status" value="1"/>
</dbReference>
<dbReference type="InterPro" id="IPR039421">
    <property type="entry name" value="Type_1_exporter"/>
</dbReference>
<reference evidence="12 13" key="1">
    <citation type="submission" date="2014-09" db="EMBL/GenBank/DDBJ databases">
        <title>Genome sequencing and annotation of Bacillus Okhensis strain Kh10-101T.</title>
        <authorList>
            <person name="Prakash J.S."/>
        </authorList>
    </citation>
    <scope>NUCLEOTIDE SEQUENCE [LARGE SCALE GENOMIC DNA]</scope>
    <source>
        <strain evidence="13">Kh10-101T</strain>
    </source>
</reference>
<dbReference type="Proteomes" id="UP000030832">
    <property type="component" value="Unassembled WGS sequence"/>
</dbReference>
<evidence type="ECO:0000256" key="2">
    <source>
        <dbReference type="ARBA" id="ARBA00022448"/>
    </source>
</evidence>
<evidence type="ECO:0000256" key="7">
    <source>
        <dbReference type="ARBA" id="ARBA00022989"/>
    </source>
</evidence>
<dbReference type="Gene3D" id="3.40.50.300">
    <property type="entry name" value="P-loop containing nucleotide triphosphate hydrolases"/>
    <property type="match status" value="1"/>
</dbReference>
<dbReference type="PANTHER" id="PTHR43394:SF1">
    <property type="entry name" value="ATP-BINDING CASSETTE SUB-FAMILY B MEMBER 10, MITOCHONDRIAL"/>
    <property type="match status" value="1"/>
</dbReference>
<keyword evidence="2" id="KW-0813">Transport</keyword>
<dbReference type="InterPro" id="IPR011527">
    <property type="entry name" value="ABC1_TM_dom"/>
</dbReference>
<evidence type="ECO:0000259" key="11">
    <source>
        <dbReference type="PROSITE" id="PS50929"/>
    </source>
</evidence>
<evidence type="ECO:0000259" key="10">
    <source>
        <dbReference type="PROSITE" id="PS50893"/>
    </source>
</evidence>
<protein>
    <submittedName>
        <fullName evidence="12">Multidrug ABC transporter ATP-binding protein</fullName>
    </submittedName>
</protein>
<dbReference type="CDD" id="cd18542">
    <property type="entry name" value="ABC_6TM_YknU_like"/>
    <property type="match status" value="1"/>
</dbReference>
<evidence type="ECO:0000256" key="1">
    <source>
        <dbReference type="ARBA" id="ARBA00004651"/>
    </source>
</evidence>
<dbReference type="SMART" id="SM00382">
    <property type="entry name" value="AAA"/>
    <property type="match status" value="1"/>
</dbReference>
<proteinExistence type="predicted"/>
<dbReference type="InterPro" id="IPR036640">
    <property type="entry name" value="ABC1_TM_sf"/>
</dbReference>
<dbReference type="PANTHER" id="PTHR43394">
    <property type="entry name" value="ATP-DEPENDENT PERMEASE MDL1, MITOCHONDRIAL"/>
    <property type="match status" value="1"/>
</dbReference>
<feature type="domain" description="ABC transmembrane type-1" evidence="11">
    <location>
        <begin position="19"/>
        <end position="301"/>
    </location>
</feature>
<dbReference type="PROSITE" id="PS50929">
    <property type="entry name" value="ABC_TM1F"/>
    <property type="match status" value="1"/>
</dbReference>
<keyword evidence="6 12" id="KW-0067">ATP-binding</keyword>
<dbReference type="GO" id="GO:0015421">
    <property type="term" value="F:ABC-type oligopeptide transporter activity"/>
    <property type="evidence" value="ECO:0007669"/>
    <property type="project" value="TreeGrafter"/>
</dbReference>
<comment type="subcellular location">
    <subcellularLocation>
        <location evidence="1">Cell membrane</location>
        <topology evidence="1">Multi-pass membrane protein</topology>
    </subcellularLocation>
</comment>
<organism evidence="12 13">
    <name type="scientific">Halalkalibacter okhensis</name>
    <dbReference type="NCBI Taxonomy" id="333138"/>
    <lineage>
        <taxon>Bacteria</taxon>
        <taxon>Bacillati</taxon>
        <taxon>Bacillota</taxon>
        <taxon>Bacilli</taxon>
        <taxon>Bacillales</taxon>
        <taxon>Bacillaceae</taxon>
        <taxon>Halalkalibacter</taxon>
    </lineage>
</organism>
<feature type="transmembrane region" description="Helical" evidence="9">
    <location>
        <begin position="239"/>
        <end position="263"/>
    </location>
</feature>
<dbReference type="Gene3D" id="1.20.1560.10">
    <property type="entry name" value="ABC transporter type 1, transmembrane domain"/>
    <property type="match status" value="1"/>
</dbReference>
<evidence type="ECO:0000256" key="4">
    <source>
        <dbReference type="ARBA" id="ARBA00022692"/>
    </source>
</evidence>
<dbReference type="InterPro" id="IPR003439">
    <property type="entry name" value="ABC_transporter-like_ATP-bd"/>
</dbReference>
<dbReference type="EMBL" id="JRJU01000022">
    <property type="protein sequence ID" value="KHF39182.1"/>
    <property type="molecule type" value="Genomic_DNA"/>
</dbReference>
<feature type="transmembrane region" description="Helical" evidence="9">
    <location>
        <begin position="152"/>
        <end position="173"/>
    </location>
</feature>
<accession>A0A0B0IE66</accession>
<dbReference type="InterPro" id="IPR027417">
    <property type="entry name" value="P-loop_NTPase"/>
</dbReference>
<dbReference type="eggNOG" id="COG1132">
    <property type="taxonomic scope" value="Bacteria"/>
</dbReference>
<feature type="transmembrane region" description="Helical" evidence="9">
    <location>
        <begin position="12"/>
        <end position="34"/>
    </location>
</feature>
<dbReference type="GO" id="GO:0005524">
    <property type="term" value="F:ATP binding"/>
    <property type="evidence" value="ECO:0007669"/>
    <property type="project" value="UniProtKB-KW"/>
</dbReference>
<keyword evidence="13" id="KW-1185">Reference proteome</keyword>
<feature type="transmembrane region" description="Helical" evidence="9">
    <location>
        <begin position="54"/>
        <end position="75"/>
    </location>
</feature>
<evidence type="ECO:0000256" key="6">
    <source>
        <dbReference type="ARBA" id="ARBA00022840"/>
    </source>
</evidence>
<dbReference type="GO" id="GO:0016887">
    <property type="term" value="F:ATP hydrolysis activity"/>
    <property type="evidence" value="ECO:0007669"/>
    <property type="project" value="InterPro"/>
</dbReference>
<dbReference type="InterPro" id="IPR003593">
    <property type="entry name" value="AAA+_ATPase"/>
</dbReference>
<evidence type="ECO:0000256" key="8">
    <source>
        <dbReference type="ARBA" id="ARBA00023136"/>
    </source>
</evidence>
<feature type="transmembrane region" description="Helical" evidence="9">
    <location>
        <begin position="275"/>
        <end position="299"/>
    </location>
</feature>
<dbReference type="RefSeq" id="WP_034631073.1">
    <property type="nucleotide sequence ID" value="NZ_JRJU01000022.1"/>
</dbReference>
<sequence length="583" mass="66184">METFKRLKQFYWPYKGYFIWSLLALFIVTGMTVLYPMILQFTIDHAVRAENYGLIPYLALAIVVVMALKGGAVYIHQYYGDLFGITTVYKLRNTLYRKLQFLPFRYYDNAKTGDLMSRLTGDVETFRFFLSFGCAQVVNFVLLVGFSMVVMFYYSIPLTLVTLAVLPFLAITVKKFDKRVHPGFRGIRKSLARLNTKVQENVSGMHTVKALSQEDQEINRFEKSNEDYRQKHLDISKIWGNYFPFMEFLGNLSAVFLLAFGGYLTIQGSIQPGELVAFFSLVWYIIGPIMNLGFIINMFSQSKASGERLLEILDEVERKDEALPNVQTRKDFVGEVVFNEVSLTYGDKYTPALKGISFEATRGKTIGLIGATGSGKSSIIQLITRFYERSSGDILIDGKSIDEFSLSDLREQIGVVLQETFLFSSTIRDNLSYGRPDISMDQIIEAAKRADAHEFINALPDGYETVLGERGLGLSGGQKQRIAIARAIIMDPKILILDDATSAVDMQTEVKIQKAFREVMKGRTTFIIAHRISSVKHADEIMVLNDGEICERGTHDELLHSQGVYRRIYDIQNQDQEYVLQQA</sequence>
<dbReference type="OrthoDB" id="9770415at2"/>
<keyword evidence="3" id="KW-1003">Cell membrane</keyword>
<keyword evidence="5" id="KW-0547">Nucleotide-binding</keyword>
<dbReference type="STRING" id="333138.LQ50_16680"/>
<dbReference type="SUPFAM" id="SSF90123">
    <property type="entry name" value="ABC transporter transmembrane region"/>
    <property type="match status" value="1"/>
</dbReference>
<dbReference type="PROSITE" id="PS00211">
    <property type="entry name" value="ABC_TRANSPORTER_1"/>
    <property type="match status" value="1"/>
</dbReference>
<dbReference type="Pfam" id="PF00005">
    <property type="entry name" value="ABC_tran"/>
    <property type="match status" value="1"/>
</dbReference>
<dbReference type="GO" id="GO:0005886">
    <property type="term" value="C:plasma membrane"/>
    <property type="evidence" value="ECO:0007669"/>
    <property type="project" value="UniProtKB-SubCell"/>
</dbReference>
<dbReference type="FunFam" id="3.40.50.300:FF:000221">
    <property type="entry name" value="Multidrug ABC transporter ATP-binding protein"/>
    <property type="match status" value="1"/>
</dbReference>
<keyword evidence="8 9" id="KW-0472">Membrane</keyword>
<evidence type="ECO:0000313" key="13">
    <source>
        <dbReference type="Proteomes" id="UP000030832"/>
    </source>
</evidence>
<comment type="caution">
    <text evidence="12">The sequence shown here is derived from an EMBL/GenBank/DDBJ whole genome shotgun (WGS) entry which is preliminary data.</text>
</comment>
<evidence type="ECO:0000256" key="3">
    <source>
        <dbReference type="ARBA" id="ARBA00022475"/>
    </source>
</evidence>
<dbReference type="SUPFAM" id="SSF52540">
    <property type="entry name" value="P-loop containing nucleoside triphosphate hydrolases"/>
    <property type="match status" value="1"/>
</dbReference>
<dbReference type="InterPro" id="IPR017871">
    <property type="entry name" value="ABC_transporter-like_CS"/>
</dbReference>
<evidence type="ECO:0000313" key="12">
    <source>
        <dbReference type="EMBL" id="KHF39182.1"/>
    </source>
</evidence>
<evidence type="ECO:0000256" key="9">
    <source>
        <dbReference type="SAM" id="Phobius"/>
    </source>
</evidence>
<evidence type="ECO:0000256" key="5">
    <source>
        <dbReference type="ARBA" id="ARBA00022741"/>
    </source>
</evidence>
<feature type="domain" description="ABC transporter" evidence="10">
    <location>
        <begin position="336"/>
        <end position="571"/>
    </location>
</feature>
<keyword evidence="7 9" id="KW-1133">Transmembrane helix</keyword>
<dbReference type="Pfam" id="PF00664">
    <property type="entry name" value="ABC_membrane"/>
    <property type="match status" value="1"/>
</dbReference>